<feature type="binding site" evidence="8">
    <location>
        <begin position="177"/>
        <end position="180"/>
    </location>
    <ligand>
        <name>GTP</name>
        <dbReference type="ChEBI" id="CHEBI:37565"/>
    </ligand>
</feature>
<dbReference type="Pfam" id="PF00009">
    <property type="entry name" value="GTP_EFTU"/>
    <property type="match status" value="1"/>
</dbReference>
<dbReference type="InterPro" id="IPR009000">
    <property type="entry name" value="Transl_B-barrel_sf"/>
</dbReference>
<dbReference type="SUPFAM" id="SSF52156">
    <property type="entry name" value="Initiation factor IF2/eIF5b, domain 3"/>
    <property type="match status" value="1"/>
</dbReference>
<dbReference type="HAMAP" id="MF_00100_A">
    <property type="entry name" value="IF_2_A"/>
    <property type="match status" value="1"/>
</dbReference>
<dbReference type="GO" id="GO:0003743">
    <property type="term" value="F:translation initiation factor activity"/>
    <property type="evidence" value="ECO:0007669"/>
    <property type="project" value="UniProtKB-UniRule"/>
</dbReference>
<dbReference type="GO" id="GO:0005737">
    <property type="term" value="C:cytoplasm"/>
    <property type="evidence" value="ECO:0007669"/>
    <property type="project" value="TreeGrafter"/>
</dbReference>
<dbReference type="FunFam" id="3.40.50.300:FF:000112">
    <property type="entry name" value="Eukaryotic translation initiation factor 5B"/>
    <property type="match status" value="1"/>
</dbReference>
<comment type="caution">
    <text evidence="11">The sequence shown here is derived from an EMBL/GenBank/DDBJ whole genome shotgun (WGS) entry which is preliminary data.</text>
</comment>
<dbReference type="InterPro" id="IPR029459">
    <property type="entry name" value="EFTU-type"/>
</dbReference>
<accession>A0AAV3SM30</accession>
<dbReference type="NCBIfam" id="TIGR00491">
    <property type="entry name" value="aIF-2"/>
    <property type="match status" value="1"/>
</dbReference>
<dbReference type="SUPFAM" id="SSF52540">
    <property type="entry name" value="P-loop containing nucleoside triphosphate hydrolases"/>
    <property type="match status" value="1"/>
</dbReference>
<keyword evidence="6 8" id="KW-0342">GTP-binding</keyword>
<evidence type="ECO:0000313" key="11">
    <source>
        <dbReference type="EMBL" id="GAA0476547.1"/>
    </source>
</evidence>
<dbReference type="PANTHER" id="PTHR43381:SF4">
    <property type="entry name" value="EUKARYOTIC TRANSLATION INITIATION FACTOR 5B"/>
    <property type="match status" value="1"/>
</dbReference>
<dbReference type="Pfam" id="PF14578">
    <property type="entry name" value="GTP_EFTU_D4"/>
    <property type="match status" value="1"/>
</dbReference>
<evidence type="ECO:0000313" key="12">
    <source>
        <dbReference type="Proteomes" id="UP001500962"/>
    </source>
</evidence>
<dbReference type="Proteomes" id="UP001500962">
    <property type="component" value="Unassembled WGS sequence"/>
</dbReference>
<feature type="domain" description="Tr-type G" evidence="10">
    <location>
        <begin position="52"/>
        <end position="267"/>
    </location>
</feature>
<dbReference type="SUPFAM" id="SSF50447">
    <property type="entry name" value="Translation proteins"/>
    <property type="match status" value="1"/>
</dbReference>
<evidence type="ECO:0000256" key="3">
    <source>
        <dbReference type="ARBA" id="ARBA00022540"/>
    </source>
</evidence>
<protein>
    <recommendedName>
        <fullName evidence="2 8">Probable translation initiation factor IF-2</fullName>
    </recommendedName>
</protein>
<evidence type="ECO:0000259" key="10">
    <source>
        <dbReference type="PROSITE" id="PS51722"/>
    </source>
</evidence>
<dbReference type="InterPro" id="IPR023115">
    <property type="entry name" value="TIF_IF2_dom3"/>
</dbReference>
<evidence type="ECO:0000256" key="9">
    <source>
        <dbReference type="RuleBase" id="RU000644"/>
    </source>
</evidence>
<evidence type="ECO:0000256" key="5">
    <source>
        <dbReference type="ARBA" id="ARBA00022917"/>
    </source>
</evidence>
<dbReference type="InterPro" id="IPR005225">
    <property type="entry name" value="Small_GTP-bd"/>
</dbReference>
<dbReference type="PANTHER" id="PTHR43381">
    <property type="entry name" value="TRANSLATION INITIATION FACTOR IF-2-RELATED"/>
    <property type="match status" value="1"/>
</dbReference>
<dbReference type="Gene3D" id="3.40.50.300">
    <property type="entry name" value="P-loop containing nucleotide triphosphate hydrolases"/>
    <property type="match status" value="1"/>
</dbReference>
<dbReference type="InterPro" id="IPR036925">
    <property type="entry name" value="TIF_IF2_dom3_sf"/>
</dbReference>
<reference evidence="11" key="1">
    <citation type="journal article" date="2014" name="Int. J. Syst. Evol. Microbiol.">
        <title>Complete genome sequence of Corynebacterium casei LMG S-19264T (=DSM 44701T), isolated from a smear-ripened cheese.</title>
        <authorList>
            <consortium name="US DOE Joint Genome Institute (JGI-PGF)"/>
            <person name="Walter F."/>
            <person name="Albersmeier A."/>
            <person name="Kalinowski J."/>
            <person name="Ruckert C."/>
        </authorList>
    </citation>
    <scope>NUCLEOTIDE SEQUENCE</scope>
    <source>
        <strain evidence="11">JCM 12289</strain>
    </source>
</reference>
<dbReference type="InterPro" id="IPR004544">
    <property type="entry name" value="TF_aIF-2_arc"/>
</dbReference>
<dbReference type="GO" id="GO:0005525">
    <property type="term" value="F:GTP binding"/>
    <property type="evidence" value="ECO:0007669"/>
    <property type="project" value="UniProtKB-KW"/>
</dbReference>
<reference evidence="11" key="2">
    <citation type="submission" date="2023-12" db="EMBL/GenBank/DDBJ databases">
        <authorList>
            <person name="Sun Q."/>
            <person name="Inoue M."/>
        </authorList>
    </citation>
    <scope>NUCLEOTIDE SEQUENCE</scope>
    <source>
        <strain evidence="11">JCM 12289</strain>
    </source>
</reference>
<keyword evidence="5 8" id="KW-0648">Protein biosynthesis</keyword>
<dbReference type="FunFam" id="2.40.30.10:FF:000013">
    <property type="entry name" value="eukaryotic translation initiation factor 5B"/>
    <property type="match status" value="1"/>
</dbReference>
<dbReference type="InterPro" id="IPR000795">
    <property type="entry name" value="T_Tr_GTP-bd_dom"/>
</dbReference>
<dbReference type="CDD" id="cd16266">
    <property type="entry name" value="IF2_aeIF5B_IV"/>
    <property type="match status" value="1"/>
</dbReference>
<dbReference type="PROSITE" id="PS51722">
    <property type="entry name" value="G_TR_2"/>
    <property type="match status" value="1"/>
</dbReference>
<dbReference type="Pfam" id="PF11987">
    <property type="entry name" value="IF-2"/>
    <property type="match status" value="1"/>
</dbReference>
<dbReference type="CDD" id="cd01887">
    <property type="entry name" value="IF2_eIF5B"/>
    <property type="match status" value="1"/>
</dbReference>
<dbReference type="Gene3D" id="3.40.50.10050">
    <property type="entry name" value="Translation initiation factor IF- 2, domain 3"/>
    <property type="match status" value="1"/>
</dbReference>
<dbReference type="PRINTS" id="PR00315">
    <property type="entry name" value="ELONGATNFCT"/>
</dbReference>
<feature type="binding site" evidence="8">
    <location>
        <begin position="123"/>
        <end position="127"/>
    </location>
    <ligand>
        <name>GTP</name>
        <dbReference type="ChEBI" id="CHEBI:37565"/>
    </ligand>
</feature>
<evidence type="ECO:0000256" key="7">
    <source>
        <dbReference type="ARBA" id="ARBA00024852"/>
    </source>
</evidence>
<evidence type="ECO:0000256" key="6">
    <source>
        <dbReference type="ARBA" id="ARBA00023134"/>
    </source>
</evidence>
<dbReference type="Gene3D" id="2.40.30.10">
    <property type="entry name" value="Translation factors"/>
    <property type="match status" value="2"/>
</dbReference>
<proteinExistence type="inferred from homology"/>
<keyword evidence="4 8" id="KW-0547">Nucleotide-binding</keyword>
<feature type="binding site" evidence="8">
    <location>
        <begin position="61"/>
        <end position="68"/>
    </location>
    <ligand>
        <name>GTP</name>
        <dbReference type="ChEBI" id="CHEBI:37565"/>
    </ligand>
</feature>
<dbReference type="CDD" id="cd03703">
    <property type="entry name" value="aeIF5B_II"/>
    <property type="match status" value="1"/>
</dbReference>
<dbReference type="InterPro" id="IPR027417">
    <property type="entry name" value="P-loop_NTPase"/>
</dbReference>
<evidence type="ECO:0000256" key="8">
    <source>
        <dbReference type="HAMAP-Rule" id="MF_00100"/>
    </source>
</evidence>
<evidence type="ECO:0000256" key="4">
    <source>
        <dbReference type="ARBA" id="ARBA00022741"/>
    </source>
</evidence>
<gene>
    <name evidence="8 11" type="primary">infB</name>
    <name evidence="11" type="ORF">GCM10008985_36060</name>
</gene>
<comment type="similarity">
    <text evidence="1 8 9">Belongs to the TRAFAC class translation factor GTPase superfamily. Classic translation factor GTPase family. IF-2 subfamily.</text>
</comment>
<evidence type="ECO:0000256" key="2">
    <source>
        <dbReference type="ARBA" id="ARBA00020166"/>
    </source>
</evidence>
<organism evidence="11 12">
    <name type="scientific">Halococcus dombrowskii</name>
    <dbReference type="NCBI Taxonomy" id="179637"/>
    <lineage>
        <taxon>Archaea</taxon>
        <taxon>Methanobacteriati</taxon>
        <taxon>Methanobacteriota</taxon>
        <taxon>Stenosarchaea group</taxon>
        <taxon>Halobacteria</taxon>
        <taxon>Halobacteriales</taxon>
        <taxon>Halococcaceae</taxon>
        <taxon>Halococcus</taxon>
    </lineage>
</organism>
<keyword evidence="3 8" id="KW-0396">Initiation factor</keyword>
<dbReference type="InterPro" id="IPR015760">
    <property type="entry name" value="TIF_IF2"/>
</dbReference>
<dbReference type="GO" id="GO:0003924">
    <property type="term" value="F:GTPase activity"/>
    <property type="evidence" value="ECO:0007669"/>
    <property type="project" value="UniProtKB-UniRule"/>
</dbReference>
<dbReference type="AlphaFoldDB" id="A0AAV3SM30"/>
<name>A0AAV3SM30_HALDO</name>
<dbReference type="FunFam" id="3.40.50.10050:FF:000001">
    <property type="entry name" value="Translation initiation factor IF-2"/>
    <property type="match status" value="1"/>
</dbReference>
<evidence type="ECO:0000256" key="1">
    <source>
        <dbReference type="ARBA" id="ARBA00007733"/>
    </source>
</evidence>
<dbReference type="NCBIfam" id="NF003078">
    <property type="entry name" value="PRK04004.1"/>
    <property type="match status" value="1"/>
</dbReference>
<dbReference type="NCBIfam" id="TIGR00231">
    <property type="entry name" value="small_GTP"/>
    <property type="match status" value="1"/>
</dbReference>
<dbReference type="EMBL" id="BAAADN010000089">
    <property type="protein sequence ID" value="GAA0476547.1"/>
    <property type="molecule type" value="Genomic_DNA"/>
</dbReference>
<comment type="function">
    <text evidence="7 8 9">Function in general translation initiation by promoting the binding of the formylmethionine-tRNA to ribosomes. Seems to function along with eIF-2.</text>
</comment>
<sequence length="639" mass="69659">MQKVQFSFLARAGVTTRLTAVTDSNEQRLSRVNAMSETHTDAETDGDAVATLRTPIVAVLGHVDHGKTTLLDRIRGSTVTEGEAGAITQHIGATAVPLETVSELAGSLVDPTDFDLPGLLFIDTPGHHSFSTLRSRGGALADIAVLVVDVNDGFQPQTIEAIDILQRTETPFVVAANKIDTVPGWNPQGDVPIQESYDAQSDRARETLDERLYELIGELADHDFSADMYWRVQNFANNVGVVPTSAETGEGVPDVLTVLMGLSQRYLKDAMAIDVEGPGAGTVLEVKDQKGFGTAIDVVLYDGTVRADDTVVVGSTGEPIVTDVRALLQPRPLAEIRTEKRFEQVDAVSAAAGLKIAAPDLDDAMAGAPVRVVRDRSREEVVQEVQEELAAIGVTTEEEGVVVKADTLGSLEAVANTLEEAEIPIVRAEVGDVAPRDVTVASTADEERHETVLAFSVDVLDNAEQQADEGDIRIFESDVIYRLVEEYEEFIAERERSQQDTILENISRPARFRLLPDHTFRQNDPAVVGVEVMTGTLKRNATIVDFEGNEPKRRGQVKGIQEQGEDVEQARAGERVSVAIDGPTVGRQIEEGDELWSEIPEKHAKVLEQELTDDIPADELEALHIYLDKQRQRDPFWGK</sequence>